<dbReference type="Proteomes" id="UP001161388">
    <property type="component" value="Unassembled WGS sequence"/>
</dbReference>
<sequence>MFGENLRQLSSTYASVSDLARQLGINRTQFNRYLSGESFPRPDVLARMCSFFKVDARVLLEPVDKIGRGEDPISNSFLREFFGTGASNVSEDAFPSGFYRYSRRSFSDHNIFIVGLIMILRQGSNTFMRGYETVESMKLQDLPTNARAREFRALVMQQEDGIVLLVSRRNAMTSSFNYLYRVASFENNFWVGFITRTVPEEVGRPRAVRMVYEFLGNRVADALPTARQAGFHSVDELLPFHRRLLQPDTPFS</sequence>
<keyword evidence="3" id="KW-1185">Reference proteome</keyword>
<dbReference type="Pfam" id="PF13560">
    <property type="entry name" value="HTH_31"/>
    <property type="match status" value="1"/>
</dbReference>
<gene>
    <name evidence="2" type="ORF">GCM10007927_12340</name>
</gene>
<organism evidence="2 3">
    <name type="scientific">Sulfitobacter pacificus</name>
    <dbReference type="NCBI Taxonomy" id="1499314"/>
    <lineage>
        <taxon>Bacteria</taxon>
        <taxon>Pseudomonadati</taxon>
        <taxon>Pseudomonadota</taxon>
        <taxon>Alphaproteobacteria</taxon>
        <taxon>Rhodobacterales</taxon>
        <taxon>Roseobacteraceae</taxon>
        <taxon>Sulfitobacter</taxon>
    </lineage>
</organism>
<dbReference type="InterPro" id="IPR010982">
    <property type="entry name" value="Lambda_DNA-bd_dom_sf"/>
</dbReference>
<evidence type="ECO:0000259" key="1">
    <source>
        <dbReference type="PROSITE" id="PS50943"/>
    </source>
</evidence>
<dbReference type="SUPFAM" id="SSF47413">
    <property type="entry name" value="lambda repressor-like DNA-binding domains"/>
    <property type="match status" value="1"/>
</dbReference>
<evidence type="ECO:0000313" key="3">
    <source>
        <dbReference type="Proteomes" id="UP001161388"/>
    </source>
</evidence>
<protein>
    <recommendedName>
        <fullName evidence="1">HTH cro/C1-type domain-containing protein</fullName>
    </recommendedName>
</protein>
<dbReference type="EMBL" id="BSNL01000001">
    <property type="protein sequence ID" value="GLQ26431.1"/>
    <property type="molecule type" value="Genomic_DNA"/>
</dbReference>
<evidence type="ECO:0000313" key="2">
    <source>
        <dbReference type="EMBL" id="GLQ26431.1"/>
    </source>
</evidence>
<comment type="caution">
    <text evidence="2">The sequence shown here is derived from an EMBL/GenBank/DDBJ whole genome shotgun (WGS) entry which is preliminary data.</text>
</comment>
<dbReference type="CDD" id="cd00093">
    <property type="entry name" value="HTH_XRE"/>
    <property type="match status" value="1"/>
</dbReference>
<dbReference type="Gene3D" id="1.10.260.40">
    <property type="entry name" value="lambda repressor-like DNA-binding domains"/>
    <property type="match status" value="1"/>
</dbReference>
<dbReference type="PROSITE" id="PS50943">
    <property type="entry name" value="HTH_CROC1"/>
    <property type="match status" value="1"/>
</dbReference>
<reference evidence="2" key="2">
    <citation type="submission" date="2023-01" db="EMBL/GenBank/DDBJ databases">
        <title>Draft genome sequence of Sulfitobacter pacificus strain NBRC 109915.</title>
        <authorList>
            <person name="Sun Q."/>
            <person name="Mori K."/>
        </authorList>
    </citation>
    <scope>NUCLEOTIDE SEQUENCE</scope>
    <source>
        <strain evidence="2">NBRC 109915</strain>
    </source>
</reference>
<accession>A0ABQ5VH96</accession>
<feature type="domain" description="HTH cro/C1-type" evidence="1">
    <location>
        <begin position="15"/>
        <end position="59"/>
    </location>
</feature>
<name>A0ABQ5VH96_9RHOB</name>
<proteinExistence type="predicted"/>
<reference evidence="2" key="1">
    <citation type="journal article" date="2014" name="Int. J. Syst. Evol. Microbiol.">
        <title>Complete genome of a new Firmicutes species belonging to the dominant human colonic microbiota ('Ruminococcus bicirculans') reveals two chromosomes and a selective capacity to utilize plant glucans.</title>
        <authorList>
            <consortium name="NISC Comparative Sequencing Program"/>
            <person name="Wegmann U."/>
            <person name="Louis P."/>
            <person name="Goesmann A."/>
            <person name="Henrissat B."/>
            <person name="Duncan S.H."/>
            <person name="Flint H.J."/>
        </authorList>
    </citation>
    <scope>NUCLEOTIDE SEQUENCE</scope>
    <source>
        <strain evidence="2">NBRC 109915</strain>
    </source>
</reference>
<dbReference type="InterPro" id="IPR001387">
    <property type="entry name" value="Cro/C1-type_HTH"/>
</dbReference>